<sequence>MSDFDRQNARQNLYGVATLLYQSGAIMSRIDNIKIKGKGEKMTGTEIKMKLVEQTLSTAWLRRRLEDAGEPVPHTVLCNILRGSRTGPQPDRVLAKSEQILNDYISKIGGDTQ</sequence>
<proteinExistence type="predicted"/>
<protein>
    <submittedName>
        <fullName evidence="1">Uncharacterized protein</fullName>
    </submittedName>
</protein>
<dbReference type="EMBL" id="BK015390">
    <property type="protein sequence ID" value="DAE04570.1"/>
    <property type="molecule type" value="Genomic_DNA"/>
</dbReference>
<accession>A0A8S5PC67</accession>
<evidence type="ECO:0000313" key="1">
    <source>
        <dbReference type="EMBL" id="DAE04570.1"/>
    </source>
</evidence>
<reference evidence="1" key="1">
    <citation type="journal article" date="2021" name="Proc. Natl. Acad. Sci. U.S.A.">
        <title>A Catalog of Tens of Thousands of Viruses from Human Metagenomes Reveals Hidden Associations with Chronic Diseases.</title>
        <authorList>
            <person name="Tisza M.J."/>
            <person name="Buck C.B."/>
        </authorList>
    </citation>
    <scope>NUCLEOTIDE SEQUENCE</scope>
    <source>
        <strain evidence="1">Ct0UO21</strain>
    </source>
</reference>
<name>A0A8S5PC67_9CAUD</name>
<organism evidence="1">
    <name type="scientific">Siphoviridae sp. ct0UO21</name>
    <dbReference type="NCBI Taxonomy" id="2825293"/>
    <lineage>
        <taxon>Viruses</taxon>
        <taxon>Duplodnaviria</taxon>
        <taxon>Heunggongvirae</taxon>
        <taxon>Uroviricota</taxon>
        <taxon>Caudoviricetes</taxon>
    </lineage>
</organism>